<evidence type="ECO:0000313" key="2">
    <source>
        <dbReference type="EMBL" id="POW11456.1"/>
    </source>
</evidence>
<gene>
    <name evidence="2" type="ORF">PSTT_05215</name>
</gene>
<feature type="compositionally biased region" description="Polar residues" evidence="1">
    <location>
        <begin position="9"/>
        <end position="26"/>
    </location>
</feature>
<evidence type="ECO:0000313" key="3">
    <source>
        <dbReference type="Proteomes" id="UP000239156"/>
    </source>
</evidence>
<dbReference type="Proteomes" id="UP000239156">
    <property type="component" value="Unassembled WGS sequence"/>
</dbReference>
<sequence>MAPAPISPSPHQTPSRPPSRQSTRNITPVRADPNFVRPHTDLRKTITRLEGSLARPTLDSPANSTLSCFLYSKCSLPTFKKAQEV</sequence>
<feature type="region of interest" description="Disordered" evidence="1">
    <location>
        <begin position="1"/>
        <end position="36"/>
    </location>
</feature>
<comment type="caution">
    <text evidence="2">The sequence shown here is derived from an EMBL/GenBank/DDBJ whole genome shotgun (WGS) entry which is preliminary data.</text>
</comment>
<name>A0A2S4VPH9_9BASI</name>
<dbReference type="AlphaFoldDB" id="A0A2S4VPH9"/>
<accession>A0A2S4VPH9</accession>
<dbReference type="VEuPathDB" id="FungiDB:PSTT_05215"/>
<keyword evidence="3" id="KW-1185">Reference proteome</keyword>
<dbReference type="EMBL" id="PKSL01000038">
    <property type="protein sequence ID" value="POW11456.1"/>
    <property type="molecule type" value="Genomic_DNA"/>
</dbReference>
<proteinExistence type="predicted"/>
<reference evidence="2" key="1">
    <citation type="submission" date="2017-12" db="EMBL/GenBank/DDBJ databases">
        <title>Gene loss provides genomic basis for host adaptation in cereal stripe rust fungi.</title>
        <authorList>
            <person name="Xia C."/>
        </authorList>
    </citation>
    <scope>NUCLEOTIDE SEQUENCE [LARGE SCALE GENOMIC DNA]</scope>
    <source>
        <strain evidence="2">93-210</strain>
    </source>
</reference>
<protein>
    <submittedName>
        <fullName evidence="2">Uncharacterized protein</fullName>
    </submittedName>
</protein>
<evidence type="ECO:0000256" key="1">
    <source>
        <dbReference type="SAM" id="MobiDB-lite"/>
    </source>
</evidence>
<dbReference type="VEuPathDB" id="FungiDB:PSHT_05077"/>
<organism evidence="2 3">
    <name type="scientific">Puccinia striiformis</name>
    <dbReference type="NCBI Taxonomy" id="27350"/>
    <lineage>
        <taxon>Eukaryota</taxon>
        <taxon>Fungi</taxon>
        <taxon>Dikarya</taxon>
        <taxon>Basidiomycota</taxon>
        <taxon>Pucciniomycotina</taxon>
        <taxon>Pucciniomycetes</taxon>
        <taxon>Pucciniales</taxon>
        <taxon>Pucciniaceae</taxon>
        <taxon>Puccinia</taxon>
    </lineage>
</organism>